<dbReference type="GO" id="GO:0008168">
    <property type="term" value="F:methyltransferase activity"/>
    <property type="evidence" value="ECO:0007669"/>
    <property type="project" value="InterPro"/>
</dbReference>
<reference evidence="2 3" key="1">
    <citation type="submission" date="2016-10" db="EMBL/GenBank/DDBJ databases">
        <authorList>
            <person name="de Groot N.N."/>
        </authorList>
    </citation>
    <scope>NUCLEOTIDE SEQUENCE [LARGE SCALE GENOMIC DNA]</scope>
    <source>
        <strain evidence="2 3">DSM 26424</strain>
    </source>
</reference>
<dbReference type="SUPFAM" id="SSF53335">
    <property type="entry name" value="S-adenosyl-L-methionine-dependent methyltransferases"/>
    <property type="match status" value="1"/>
</dbReference>
<dbReference type="PROSITE" id="PS00092">
    <property type="entry name" value="N6_MTASE"/>
    <property type="match status" value="1"/>
</dbReference>
<dbReference type="GO" id="GO:0032259">
    <property type="term" value="P:methylation"/>
    <property type="evidence" value="ECO:0007669"/>
    <property type="project" value="InterPro"/>
</dbReference>
<proteinExistence type="predicted"/>
<dbReference type="OrthoDB" id="270332at2"/>
<dbReference type="InterPro" id="IPR029063">
    <property type="entry name" value="SAM-dependent_MTases_sf"/>
</dbReference>
<gene>
    <name evidence="2" type="ORF">SAMN04487993_1008204</name>
</gene>
<name>A0A1G8MQN8_9RHOB</name>
<dbReference type="InterPro" id="IPR002052">
    <property type="entry name" value="DNA_methylase_N6_adenine_CS"/>
</dbReference>
<dbReference type="Proteomes" id="UP000199093">
    <property type="component" value="Unassembled WGS sequence"/>
</dbReference>
<dbReference type="EMBL" id="FNEJ01000008">
    <property type="protein sequence ID" value="SDI70167.1"/>
    <property type="molecule type" value="Genomic_DNA"/>
</dbReference>
<evidence type="ECO:0008006" key="4">
    <source>
        <dbReference type="Google" id="ProtNLM"/>
    </source>
</evidence>
<evidence type="ECO:0000256" key="1">
    <source>
        <dbReference type="SAM" id="MobiDB-lite"/>
    </source>
</evidence>
<keyword evidence="3" id="KW-1185">Reference proteome</keyword>
<feature type="compositionally biased region" description="Basic and acidic residues" evidence="1">
    <location>
        <begin position="31"/>
        <end position="42"/>
    </location>
</feature>
<accession>A0A1G8MQN8</accession>
<sequence length="231" mass="25433">MNAPSAKSLFRATKPKRAVHPAQVLIGGLPEQRRPDAARDPLDYDPTPPDATRAFLARELSAIRSHGRTVWENAVGGGHMAGELKRAGFDVVGSDVVDRGYPGTILRSFYDFDTAPAPVIISNPPYNQINARDGHGRWLSHSLALGAGYVAYLLNADWAAARINGFDALLEENPPSIEYLCCWKIDFRGGGSPPQRNSWFVWDRNRPAPDRGTWIRSRLYRDAGNGQGVLL</sequence>
<feature type="region of interest" description="Disordered" evidence="1">
    <location>
        <begin position="27"/>
        <end position="50"/>
    </location>
</feature>
<dbReference type="GO" id="GO:0003676">
    <property type="term" value="F:nucleic acid binding"/>
    <property type="evidence" value="ECO:0007669"/>
    <property type="project" value="InterPro"/>
</dbReference>
<evidence type="ECO:0000313" key="3">
    <source>
        <dbReference type="Proteomes" id="UP000199093"/>
    </source>
</evidence>
<protein>
    <recommendedName>
        <fullName evidence="4">Methyltransferase</fullName>
    </recommendedName>
</protein>
<dbReference type="AlphaFoldDB" id="A0A1G8MQN8"/>
<organism evidence="2 3">
    <name type="scientific">Salipiger marinus</name>
    <dbReference type="NCBI Taxonomy" id="555512"/>
    <lineage>
        <taxon>Bacteria</taxon>
        <taxon>Pseudomonadati</taxon>
        <taxon>Pseudomonadota</taxon>
        <taxon>Alphaproteobacteria</taxon>
        <taxon>Rhodobacterales</taxon>
        <taxon>Roseobacteraceae</taxon>
        <taxon>Salipiger</taxon>
    </lineage>
</organism>
<dbReference type="RefSeq" id="WP_089846978.1">
    <property type="nucleotide sequence ID" value="NZ_FNEJ01000008.1"/>
</dbReference>
<evidence type="ECO:0000313" key="2">
    <source>
        <dbReference type="EMBL" id="SDI70167.1"/>
    </source>
</evidence>
<dbReference type="STRING" id="555512.SAMN04487993_1008204"/>